<dbReference type="Pfam" id="PF01636">
    <property type="entry name" value="APH"/>
    <property type="match status" value="1"/>
</dbReference>
<protein>
    <submittedName>
        <fullName evidence="4">Serine/threonine protein kinase</fullName>
    </submittedName>
</protein>
<dbReference type="RefSeq" id="WP_126792580.1">
    <property type="nucleotide sequence ID" value="NZ_PIPI01000004.1"/>
</dbReference>
<evidence type="ECO:0000256" key="2">
    <source>
        <dbReference type="ARBA" id="ARBA00022840"/>
    </source>
</evidence>
<keyword evidence="4" id="KW-0418">Kinase</keyword>
<dbReference type="GO" id="GO:0004674">
    <property type="term" value="F:protein serine/threonine kinase activity"/>
    <property type="evidence" value="ECO:0007669"/>
    <property type="project" value="UniProtKB-KW"/>
</dbReference>
<dbReference type="Gene3D" id="3.30.200.20">
    <property type="entry name" value="Phosphorylase Kinase, domain 1"/>
    <property type="match status" value="1"/>
</dbReference>
<dbReference type="SUPFAM" id="SSF56112">
    <property type="entry name" value="Protein kinase-like (PK-like)"/>
    <property type="match status" value="1"/>
</dbReference>
<dbReference type="EMBL" id="PIPI01000004">
    <property type="protein sequence ID" value="RUO19796.1"/>
    <property type="molecule type" value="Genomic_DNA"/>
</dbReference>
<reference evidence="4 5" key="1">
    <citation type="journal article" date="2011" name="Front. Microbiol.">
        <title>Genomic signatures of strain selection and enhancement in Bacillus atrophaeus var. globigii, a historical biowarfare simulant.</title>
        <authorList>
            <person name="Gibbons H.S."/>
            <person name="Broomall S.M."/>
            <person name="McNew L.A."/>
            <person name="Daligault H."/>
            <person name="Chapman C."/>
            <person name="Bruce D."/>
            <person name="Karavis M."/>
            <person name="Krepps M."/>
            <person name="McGregor P.A."/>
            <person name="Hong C."/>
            <person name="Park K.H."/>
            <person name="Akmal A."/>
            <person name="Feldman A."/>
            <person name="Lin J.S."/>
            <person name="Chang W.E."/>
            <person name="Higgs B.W."/>
            <person name="Demirev P."/>
            <person name="Lindquist J."/>
            <person name="Liem A."/>
            <person name="Fochler E."/>
            <person name="Read T.D."/>
            <person name="Tapia R."/>
            <person name="Johnson S."/>
            <person name="Bishop-Lilly K.A."/>
            <person name="Detter C."/>
            <person name="Han C."/>
            <person name="Sozhamannan S."/>
            <person name="Rosenzweig C.N."/>
            <person name="Skowronski E.W."/>
        </authorList>
    </citation>
    <scope>NUCLEOTIDE SEQUENCE [LARGE SCALE GENOMIC DNA]</scope>
    <source>
        <strain evidence="4 5">AK5</strain>
    </source>
</reference>
<dbReference type="OrthoDB" id="9809275at2"/>
<dbReference type="InterPro" id="IPR011009">
    <property type="entry name" value="Kinase-like_dom_sf"/>
</dbReference>
<accession>A0A432VTY1</accession>
<keyword evidence="2" id="KW-0067">ATP-binding</keyword>
<keyword evidence="1" id="KW-0547">Nucleotide-binding</keyword>
<proteinExistence type="predicted"/>
<evidence type="ECO:0000313" key="5">
    <source>
        <dbReference type="Proteomes" id="UP000288212"/>
    </source>
</evidence>
<dbReference type="AlphaFoldDB" id="A0A432VTY1"/>
<evidence type="ECO:0000256" key="1">
    <source>
        <dbReference type="ARBA" id="ARBA00022741"/>
    </source>
</evidence>
<dbReference type="PANTHER" id="PTHR33540:SF1">
    <property type="entry name" value="N-ACETYLMURAMATE_N-ACETYLGLUCOSAMINE KINASE"/>
    <property type="match status" value="1"/>
</dbReference>
<comment type="caution">
    <text evidence="4">The sequence shown here is derived from an EMBL/GenBank/DDBJ whole genome shotgun (WGS) entry which is preliminary data.</text>
</comment>
<sequence length="356" mass="40338">MDQRLRLLQPWLQSQVSELAPKSSFVVESLAGDASFRRYFRVVLHSPSQSQQPDSLVLVDAPPPESLEPFVSLAIAYQEQGVRTPKILATDAKLGVMLLEDFGNRLFADNLSMATALPRYQTAIELLPQIMAVKQHRQGAIPDYDRALLQRENSLFTDWLLQEHLGLELSAAEQALWQQVNELLIENALAQPQLGVHRDYHSRNLMLLAEPLQGGRDLGVIDFQDAVRGPITYDLVSLLRDCYVVWPRDWVLARVEEAYALLQSEGLIDGVSWQQFLRWFDLMGLQRHTKASGIFARLYHRDGKAGYLADVPRTVQYLVDVSADYPELADYHDWLKARIQPAIAAKAAKTEHQESV</sequence>
<dbReference type="InterPro" id="IPR002575">
    <property type="entry name" value="Aminoglycoside_PTrfase"/>
</dbReference>
<dbReference type="Gene3D" id="3.90.1200.10">
    <property type="match status" value="1"/>
</dbReference>
<evidence type="ECO:0000313" key="4">
    <source>
        <dbReference type="EMBL" id="RUO19796.1"/>
    </source>
</evidence>
<keyword evidence="5" id="KW-1185">Reference proteome</keyword>
<feature type="domain" description="Aminoglycoside phosphotransferase" evidence="3">
    <location>
        <begin position="27"/>
        <end position="260"/>
    </location>
</feature>
<name>A0A432VTY1_9GAMM</name>
<evidence type="ECO:0000259" key="3">
    <source>
        <dbReference type="Pfam" id="PF01636"/>
    </source>
</evidence>
<keyword evidence="4" id="KW-0808">Transferase</keyword>
<keyword evidence="4" id="KW-0723">Serine/threonine-protein kinase</keyword>
<dbReference type="PANTHER" id="PTHR33540">
    <property type="entry name" value="TRNA THREONYLCARBAMOYLADENOSINE BIOSYNTHESIS PROTEIN TSAE"/>
    <property type="match status" value="1"/>
</dbReference>
<organism evidence="4 5">
    <name type="scientific">Aliidiomarina haloalkalitolerans</name>
    <dbReference type="NCBI Taxonomy" id="859059"/>
    <lineage>
        <taxon>Bacteria</taxon>
        <taxon>Pseudomonadati</taxon>
        <taxon>Pseudomonadota</taxon>
        <taxon>Gammaproteobacteria</taxon>
        <taxon>Alteromonadales</taxon>
        <taxon>Idiomarinaceae</taxon>
        <taxon>Aliidiomarina</taxon>
    </lineage>
</organism>
<dbReference type="GO" id="GO:0005524">
    <property type="term" value="F:ATP binding"/>
    <property type="evidence" value="ECO:0007669"/>
    <property type="project" value="UniProtKB-KW"/>
</dbReference>
<gene>
    <name evidence="4" type="ORF">CWE06_07085</name>
</gene>
<dbReference type="Proteomes" id="UP000288212">
    <property type="component" value="Unassembled WGS sequence"/>
</dbReference>